<sequence length="83" mass="8746">MASTPPAPTTGTATCSWSASMSTTTRPQAASTCPAPCWWTWSPAPWTRCAPGLSGRSSGRTTSCSVIFFSRKQLGKGPLYGRC</sequence>
<dbReference type="EMBL" id="DQ217187">
    <property type="protein sequence ID" value="ACH46177.1"/>
    <property type="molecule type" value="mRNA"/>
</dbReference>
<protein>
    <submittedName>
        <fullName evidence="2">Putative tubulin beta 2</fullName>
    </submittedName>
</protein>
<reference evidence="2" key="1">
    <citation type="journal article" date="2006" name="Proc. Natl. Acad. Sci. U.S.A.">
        <title>A molecular neuroethological approach for identifying and characterizing a cascade of behaviorally regulated genes.</title>
        <authorList>
            <person name="Wada K."/>
            <person name="Howard J.T."/>
            <person name="McConnell P."/>
            <person name="Whitney O."/>
            <person name="Lints T."/>
            <person name="Rivas M.V."/>
            <person name="Horita H."/>
            <person name="Patterson M.A."/>
            <person name="White S.A."/>
            <person name="Scharff C."/>
            <person name="Haesler S."/>
            <person name="Zhao S."/>
            <person name="Sakaguchi H."/>
            <person name="Hagiwara M."/>
            <person name="Shiraki T."/>
            <person name="Hirozane-Kishikawa T."/>
            <person name="Skene P."/>
            <person name="Hayashizaki Y."/>
            <person name="Carninci P."/>
            <person name="Jarvis E.D."/>
        </authorList>
    </citation>
    <scope>NUCLEOTIDE SEQUENCE</scope>
    <source>
        <tissue evidence="2">Whole brain</tissue>
    </source>
</reference>
<feature type="region of interest" description="Disordered" evidence="1">
    <location>
        <begin position="1"/>
        <end position="20"/>
    </location>
</feature>
<dbReference type="AlphaFoldDB" id="B5G4G6"/>
<evidence type="ECO:0000313" key="2">
    <source>
        <dbReference type="EMBL" id="ACH46177.1"/>
    </source>
</evidence>
<accession>B5G4G6</accession>
<evidence type="ECO:0000256" key="1">
    <source>
        <dbReference type="SAM" id="MobiDB-lite"/>
    </source>
</evidence>
<organism evidence="2">
    <name type="scientific">Taeniopygia guttata</name>
    <name type="common">Zebra finch</name>
    <name type="synonym">Poephila guttata</name>
    <dbReference type="NCBI Taxonomy" id="59729"/>
    <lineage>
        <taxon>Eukaryota</taxon>
        <taxon>Metazoa</taxon>
        <taxon>Chordata</taxon>
        <taxon>Craniata</taxon>
        <taxon>Vertebrata</taxon>
        <taxon>Euteleostomi</taxon>
        <taxon>Archelosauria</taxon>
        <taxon>Archosauria</taxon>
        <taxon>Dinosauria</taxon>
        <taxon>Saurischia</taxon>
        <taxon>Theropoda</taxon>
        <taxon>Coelurosauria</taxon>
        <taxon>Aves</taxon>
        <taxon>Neognathae</taxon>
        <taxon>Neoaves</taxon>
        <taxon>Telluraves</taxon>
        <taxon>Australaves</taxon>
        <taxon>Passeriformes</taxon>
        <taxon>Passeroidea</taxon>
        <taxon>Estrildidae</taxon>
        <taxon>Estrildinae</taxon>
        <taxon>Taeniopygia</taxon>
    </lineage>
</organism>
<proteinExistence type="evidence at transcript level"/>
<name>B5G4G6_TAEGU</name>